<organism evidence="2 3">
    <name type="scientific">Klenkia sesuvii</name>
    <dbReference type="NCBI Taxonomy" id="3103137"/>
    <lineage>
        <taxon>Bacteria</taxon>
        <taxon>Bacillati</taxon>
        <taxon>Actinomycetota</taxon>
        <taxon>Actinomycetes</taxon>
        <taxon>Geodermatophilales</taxon>
        <taxon>Geodermatophilaceae</taxon>
        <taxon>Klenkia</taxon>
    </lineage>
</organism>
<dbReference type="InterPro" id="IPR036291">
    <property type="entry name" value="NAD(P)-bd_dom_sf"/>
</dbReference>
<accession>A0ABU8DR32</accession>
<evidence type="ECO:0000313" key="3">
    <source>
        <dbReference type="Proteomes" id="UP001361570"/>
    </source>
</evidence>
<dbReference type="SUPFAM" id="SSF51735">
    <property type="entry name" value="NAD(P)-binding Rossmann-fold domains"/>
    <property type="match status" value="1"/>
</dbReference>
<feature type="domain" description="Phosphogluconate dehydrogenase NAD-binding putative C-terminal" evidence="1">
    <location>
        <begin position="184"/>
        <end position="252"/>
    </location>
</feature>
<dbReference type="InterPro" id="IPR008927">
    <property type="entry name" value="6-PGluconate_DH-like_C_sf"/>
</dbReference>
<protein>
    <submittedName>
        <fullName evidence="2">DUF1932 domain-containing protein</fullName>
    </submittedName>
</protein>
<keyword evidence="3" id="KW-1185">Reference proteome</keyword>
<dbReference type="Gene3D" id="1.10.1040.10">
    <property type="entry name" value="N-(1-d-carboxylethyl)-l-norvaline Dehydrogenase, domain 2"/>
    <property type="match status" value="1"/>
</dbReference>
<dbReference type="EMBL" id="JBAPLU010000004">
    <property type="protein sequence ID" value="MEI4271118.1"/>
    <property type="molecule type" value="Genomic_DNA"/>
</dbReference>
<dbReference type="Pfam" id="PF09130">
    <property type="entry name" value="DUF1932"/>
    <property type="match status" value="1"/>
</dbReference>
<dbReference type="InterPro" id="IPR015814">
    <property type="entry name" value="Pgluconate_DH_NAD-bd_C"/>
</dbReference>
<reference evidence="2 3" key="1">
    <citation type="submission" date="2024-03" db="EMBL/GenBank/DDBJ databases">
        <title>Draft genome sequence of Klenkia sp. LSe6-5.</title>
        <authorList>
            <person name="Duangmal K."/>
            <person name="Chantavorakit T."/>
        </authorList>
    </citation>
    <scope>NUCLEOTIDE SEQUENCE [LARGE SCALE GENOMIC DNA]</scope>
    <source>
        <strain evidence="2 3">LSe6-5</strain>
    </source>
</reference>
<evidence type="ECO:0000259" key="1">
    <source>
        <dbReference type="Pfam" id="PF09130"/>
    </source>
</evidence>
<dbReference type="InterPro" id="IPR013328">
    <property type="entry name" value="6PGD_dom2"/>
</dbReference>
<comment type="caution">
    <text evidence="2">The sequence shown here is derived from an EMBL/GenBank/DDBJ whole genome shotgun (WGS) entry which is preliminary data.</text>
</comment>
<dbReference type="SUPFAM" id="SSF48179">
    <property type="entry name" value="6-phosphogluconate dehydrogenase C-terminal domain-like"/>
    <property type="match status" value="1"/>
</dbReference>
<dbReference type="RefSeq" id="WP_336403263.1">
    <property type="nucleotide sequence ID" value="NZ_JBAPLU010000004.1"/>
</dbReference>
<name>A0ABU8DR32_9ACTN</name>
<dbReference type="Gene3D" id="3.40.50.720">
    <property type="entry name" value="NAD(P)-binding Rossmann-like Domain"/>
    <property type="match status" value="1"/>
</dbReference>
<gene>
    <name evidence="2" type="ORF">TEK04_05245</name>
</gene>
<sequence>MSAPRRIAVLHPGRMGAAIGRVLREAGHDVGWLPAGRGEGTRRRAAEAGLTELTDLTDRDVVVSLCPPDAALDTARSVCGFGGLYVDANAVAPATAREIATLVLGGGADVVDGGVVGPPPAAPGTTRLYLSGARAAEAAALFTGTPLGTVVLDGDDVAASSLKMAYAAWTKITAALLVGIDGAARSLGVGEQLQAEWALSHPELVDRLAVARRSVADKGWRWSGEMREVARAFDDLGQPAGFADAAAEVFSRAPRPEDR</sequence>
<evidence type="ECO:0000313" key="2">
    <source>
        <dbReference type="EMBL" id="MEI4271118.1"/>
    </source>
</evidence>
<dbReference type="Proteomes" id="UP001361570">
    <property type="component" value="Unassembled WGS sequence"/>
</dbReference>
<proteinExistence type="predicted"/>